<proteinExistence type="predicted"/>
<dbReference type="Gene3D" id="3.30.420.10">
    <property type="entry name" value="Ribonuclease H-like superfamily/Ribonuclease H"/>
    <property type="match status" value="1"/>
</dbReference>
<evidence type="ECO:0000313" key="5">
    <source>
        <dbReference type="Proteomes" id="UP000249645"/>
    </source>
</evidence>
<dbReference type="Gene3D" id="3.40.1440.10">
    <property type="entry name" value="GIY-YIG endonuclease"/>
    <property type="match status" value="1"/>
</dbReference>
<dbReference type="PANTHER" id="PTHR30231">
    <property type="entry name" value="DNA POLYMERASE III SUBUNIT EPSILON"/>
    <property type="match status" value="1"/>
</dbReference>
<gene>
    <name evidence="4" type="ORF">DI598_15685</name>
</gene>
<dbReference type="GO" id="GO:0045004">
    <property type="term" value="P:DNA replication proofreading"/>
    <property type="evidence" value="ECO:0007669"/>
    <property type="project" value="TreeGrafter"/>
</dbReference>
<evidence type="ECO:0000256" key="2">
    <source>
        <dbReference type="ARBA" id="ARBA00026073"/>
    </source>
</evidence>
<dbReference type="AlphaFoldDB" id="A0A2W5EPJ5"/>
<dbReference type="CDD" id="cd06127">
    <property type="entry name" value="DEDDh"/>
    <property type="match status" value="1"/>
</dbReference>
<dbReference type="Pfam" id="PF00929">
    <property type="entry name" value="RNase_T"/>
    <property type="match status" value="1"/>
</dbReference>
<name>A0A2W5EPJ5_9SPHI</name>
<comment type="subunit">
    <text evidence="2">DNA polymerase III contains a core (composed of alpha, epsilon and theta chains) that associates with a tau subunit. This core dimerizes to form the POLIII' complex. PolIII' associates with the gamma complex (composed of gamma, delta, delta', psi and chi chains) and with the beta chain to form the complete DNA polymerase III complex.</text>
</comment>
<dbReference type="GO" id="GO:0003677">
    <property type="term" value="F:DNA binding"/>
    <property type="evidence" value="ECO:0007669"/>
    <property type="project" value="InterPro"/>
</dbReference>
<dbReference type="GO" id="GO:0008408">
    <property type="term" value="F:3'-5' exonuclease activity"/>
    <property type="evidence" value="ECO:0007669"/>
    <property type="project" value="TreeGrafter"/>
</dbReference>
<dbReference type="SMART" id="SM00465">
    <property type="entry name" value="GIYc"/>
    <property type="match status" value="1"/>
</dbReference>
<evidence type="ECO:0000259" key="3">
    <source>
        <dbReference type="PROSITE" id="PS50164"/>
    </source>
</evidence>
<dbReference type="GO" id="GO:0006289">
    <property type="term" value="P:nucleotide-excision repair"/>
    <property type="evidence" value="ECO:0007669"/>
    <property type="project" value="InterPro"/>
</dbReference>
<evidence type="ECO:0000313" key="4">
    <source>
        <dbReference type="EMBL" id="PZP43507.1"/>
    </source>
</evidence>
<dbReference type="FunFam" id="3.30.420.10:FF:000045">
    <property type="entry name" value="3'-5' exonuclease DinG"/>
    <property type="match status" value="1"/>
</dbReference>
<dbReference type="SMART" id="SM00479">
    <property type="entry name" value="EXOIII"/>
    <property type="match status" value="1"/>
</dbReference>
<dbReference type="Proteomes" id="UP000249645">
    <property type="component" value="Unassembled WGS sequence"/>
</dbReference>
<dbReference type="InterPro" id="IPR035901">
    <property type="entry name" value="GIY-YIG_endonuc_sf"/>
</dbReference>
<dbReference type="InterPro" id="IPR047296">
    <property type="entry name" value="GIY-YIG_UvrC_Cho"/>
</dbReference>
<comment type="caution">
    <text evidence="4">The sequence shown here is derived from an EMBL/GenBank/DDBJ whole genome shotgun (WGS) entry which is preliminary data.</text>
</comment>
<dbReference type="InterPro" id="IPR006054">
    <property type="entry name" value="DnaQ"/>
</dbReference>
<dbReference type="PANTHER" id="PTHR30231:SF41">
    <property type="entry name" value="DNA POLYMERASE III SUBUNIT EPSILON"/>
    <property type="match status" value="1"/>
</dbReference>
<dbReference type="SUPFAM" id="SSF53098">
    <property type="entry name" value="Ribonuclease H-like"/>
    <property type="match status" value="1"/>
</dbReference>
<dbReference type="CDD" id="cd10434">
    <property type="entry name" value="GIY-YIG_UvrC_Cho"/>
    <property type="match status" value="1"/>
</dbReference>
<evidence type="ECO:0000256" key="1">
    <source>
        <dbReference type="ARBA" id="ARBA00025483"/>
    </source>
</evidence>
<feature type="domain" description="GIY-YIG" evidence="3">
    <location>
        <begin position="204"/>
        <end position="282"/>
    </location>
</feature>
<protein>
    <submittedName>
        <fullName evidence="4">DNA polymerase III subunit epsilon</fullName>
    </submittedName>
</protein>
<dbReference type="PROSITE" id="PS50164">
    <property type="entry name" value="GIY_YIG"/>
    <property type="match status" value="1"/>
</dbReference>
<dbReference type="InterPro" id="IPR000305">
    <property type="entry name" value="GIY-YIG_endonuc"/>
</dbReference>
<dbReference type="InterPro" id="IPR012337">
    <property type="entry name" value="RNaseH-like_sf"/>
</dbReference>
<dbReference type="EMBL" id="QFOI01000368">
    <property type="protein sequence ID" value="PZP43507.1"/>
    <property type="molecule type" value="Genomic_DNA"/>
</dbReference>
<dbReference type="InterPro" id="IPR036397">
    <property type="entry name" value="RNaseH_sf"/>
</dbReference>
<accession>A0A2W5EPJ5</accession>
<dbReference type="Pfam" id="PF01541">
    <property type="entry name" value="GIY-YIG"/>
    <property type="match status" value="1"/>
</dbReference>
<dbReference type="NCBIfam" id="TIGR00573">
    <property type="entry name" value="dnaq"/>
    <property type="match status" value="1"/>
</dbReference>
<dbReference type="SUPFAM" id="SSF82771">
    <property type="entry name" value="GIY-YIG endonuclease"/>
    <property type="match status" value="1"/>
</dbReference>
<dbReference type="GO" id="GO:0003887">
    <property type="term" value="F:DNA-directed DNA polymerase activity"/>
    <property type="evidence" value="ECO:0007669"/>
    <property type="project" value="InterPro"/>
</dbReference>
<dbReference type="GO" id="GO:0005829">
    <property type="term" value="C:cytosol"/>
    <property type="evidence" value="ECO:0007669"/>
    <property type="project" value="TreeGrafter"/>
</dbReference>
<reference evidence="4 5" key="1">
    <citation type="submission" date="2017-11" db="EMBL/GenBank/DDBJ databases">
        <title>Infants hospitalized years apart are colonized by the same room-sourced microbial strains.</title>
        <authorList>
            <person name="Brooks B."/>
            <person name="Olm M.R."/>
            <person name="Firek B.A."/>
            <person name="Baker R."/>
            <person name="Thomas B.C."/>
            <person name="Morowitz M.J."/>
            <person name="Banfield J.F."/>
        </authorList>
    </citation>
    <scope>NUCLEOTIDE SEQUENCE [LARGE SCALE GENOMIC DNA]</scope>
    <source>
        <strain evidence="4">S2_009_000_R2_76</strain>
    </source>
</reference>
<sequence>MSKKNVHKEYAIVDIETTGGHASSSGITDIAIVITDGINILDRFETLINPLQHIPYHIESLTGISNEMVEEAPQFIDIAEKVYQLLHHRIFVAHNVNFDYSFIRFALQKVGLDLKTSKLCTVRISRKVKPGLPSYSLGRLCQSLEIPLSNRHRAGGDADATVLLFMKMLEWDENGHIEKMLTSETKEQLLPPQLPKSEFDQLPEKAGIYYFLDAKFKPIYVGKAINIKKRVAQHFTGTNFGPQRQRFLQEIYHLSSEICATELMAFLLEATEIKRLWPKYNHALKRFEPKFGLIDYQDQKGFVRLAVGRIARNQVCLHAFHSEEEGRDFLHHMVRDFSLCPSRCMLGDCTLQATCFSCHLTQEDSDSYNARVHDAIQHLRDYAPSFFIIDKGRYPHEKSCVWYDNGNFAGMGYIDKDADISDLDSLKDKLQPYSTFQYTNQLVETFAREYPNKVIKLPF</sequence>
<comment type="function">
    <text evidence="1">DNA polymerase III is a complex, multichain enzyme responsible for most of the replicative synthesis in bacteria. The epsilon subunit contain the editing function and is a proofreading 3'-5' exonuclease.</text>
</comment>
<dbReference type="InterPro" id="IPR013520">
    <property type="entry name" value="Ribonucl_H"/>
</dbReference>
<organism evidence="4 5">
    <name type="scientific">Pseudopedobacter saltans</name>
    <dbReference type="NCBI Taxonomy" id="151895"/>
    <lineage>
        <taxon>Bacteria</taxon>
        <taxon>Pseudomonadati</taxon>
        <taxon>Bacteroidota</taxon>
        <taxon>Sphingobacteriia</taxon>
        <taxon>Sphingobacteriales</taxon>
        <taxon>Sphingobacteriaceae</taxon>
        <taxon>Pseudopedobacter</taxon>
    </lineage>
</organism>